<name>A0A164Y9J2_9AGAM</name>
<dbReference type="InterPro" id="IPR051402">
    <property type="entry name" value="KPR-Related"/>
</dbReference>
<dbReference type="Proteomes" id="UP000076722">
    <property type="component" value="Unassembled WGS sequence"/>
</dbReference>
<dbReference type="GO" id="GO:0005737">
    <property type="term" value="C:cytoplasm"/>
    <property type="evidence" value="ECO:0007669"/>
    <property type="project" value="TreeGrafter"/>
</dbReference>
<feature type="domain" description="Ketopantoate reductase N-terminal" evidence="1">
    <location>
        <begin position="17"/>
        <end position="178"/>
    </location>
</feature>
<dbReference type="OrthoDB" id="3609at2759"/>
<evidence type="ECO:0000259" key="2">
    <source>
        <dbReference type="Pfam" id="PF08546"/>
    </source>
</evidence>
<dbReference type="Gene3D" id="1.10.1040.10">
    <property type="entry name" value="N-(1-d-carboxylethyl)-l-norvaline Dehydrogenase, domain 2"/>
    <property type="match status" value="1"/>
</dbReference>
<dbReference type="InterPro" id="IPR013332">
    <property type="entry name" value="KPR_N"/>
</dbReference>
<dbReference type="InterPro" id="IPR013752">
    <property type="entry name" value="KPA_reductase"/>
</dbReference>
<dbReference type="Pfam" id="PF02558">
    <property type="entry name" value="ApbA"/>
    <property type="match status" value="1"/>
</dbReference>
<evidence type="ECO:0000259" key="1">
    <source>
        <dbReference type="Pfam" id="PF02558"/>
    </source>
</evidence>
<keyword evidence="4" id="KW-1185">Reference proteome</keyword>
<dbReference type="AlphaFoldDB" id="A0A164Y9J2"/>
<evidence type="ECO:0000313" key="4">
    <source>
        <dbReference type="Proteomes" id="UP000076722"/>
    </source>
</evidence>
<gene>
    <name evidence="3" type="ORF">SISNIDRAFT_450442</name>
</gene>
<dbReference type="PANTHER" id="PTHR21708:SF43">
    <property type="entry name" value="KETOPANTOATE REDUCTASE C-TERMINAL DOMAIN-CONTAINING PROTEIN"/>
    <property type="match status" value="1"/>
</dbReference>
<sequence length="368" mass="40648">MDNTVGQESSTIPKEDILLVGFGAVGVIYAYALQSNRNVRVSVVARSNYQTVQDRGVDIHSTKFGHISGWRPDRVFPSVDAAAKSGPYSFVVVCTKCLPDVLPTSTLLAPFFEPPYVETHSQPVYALLQNGVGIERDFYNHAIMKLGNRNISIISGALYIAANLRGDIVEHSEWGGSIKDGIIAGTYRPFWDENPSDWTPEPTESKTLGHFAQLFEPASVNVTIVDDIQPVKFQKNIINAAISSLSAITMVHPSLAFRDDAQEAHLRAHFSALLEELRLIASSVFGIGLFPPENMVKLLDTIVALYKSSETQHFPSIMLDRELGKPMEVEVILGECVRLARRKNVSCPRLETTYAILSVIQYRAISKS</sequence>
<proteinExistence type="predicted"/>
<protein>
    <submittedName>
        <fullName evidence="3">6-phosphogluconate dehydrogenase C-terminal domain-like protein</fullName>
    </submittedName>
</protein>
<reference evidence="3 4" key="1">
    <citation type="journal article" date="2016" name="Mol. Biol. Evol.">
        <title>Comparative Genomics of Early-Diverging Mushroom-Forming Fungi Provides Insights into the Origins of Lignocellulose Decay Capabilities.</title>
        <authorList>
            <person name="Nagy L.G."/>
            <person name="Riley R."/>
            <person name="Tritt A."/>
            <person name="Adam C."/>
            <person name="Daum C."/>
            <person name="Floudas D."/>
            <person name="Sun H."/>
            <person name="Yadav J.S."/>
            <person name="Pangilinan J."/>
            <person name="Larsson K.H."/>
            <person name="Matsuura K."/>
            <person name="Barry K."/>
            <person name="Labutti K."/>
            <person name="Kuo R."/>
            <person name="Ohm R.A."/>
            <person name="Bhattacharya S.S."/>
            <person name="Shirouzu T."/>
            <person name="Yoshinaga Y."/>
            <person name="Martin F.M."/>
            <person name="Grigoriev I.V."/>
            <person name="Hibbett D.S."/>
        </authorList>
    </citation>
    <scope>NUCLEOTIDE SEQUENCE [LARGE SCALE GENOMIC DNA]</scope>
    <source>
        <strain evidence="3 4">HHB9708</strain>
    </source>
</reference>
<dbReference type="SUPFAM" id="SSF48179">
    <property type="entry name" value="6-phosphogluconate dehydrogenase C-terminal domain-like"/>
    <property type="match status" value="1"/>
</dbReference>
<dbReference type="PANTHER" id="PTHR21708">
    <property type="entry name" value="PROBABLE 2-DEHYDROPANTOATE 2-REDUCTASE"/>
    <property type="match status" value="1"/>
</dbReference>
<dbReference type="InterPro" id="IPR013328">
    <property type="entry name" value="6PGD_dom2"/>
</dbReference>
<organism evidence="3 4">
    <name type="scientific">Sistotremastrum niveocremeum HHB9708</name>
    <dbReference type="NCBI Taxonomy" id="1314777"/>
    <lineage>
        <taxon>Eukaryota</taxon>
        <taxon>Fungi</taxon>
        <taxon>Dikarya</taxon>
        <taxon>Basidiomycota</taxon>
        <taxon>Agaricomycotina</taxon>
        <taxon>Agaricomycetes</taxon>
        <taxon>Sistotremastrales</taxon>
        <taxon>Sistotremastraceae</taxon>
        <taxon>Sertulicium</taxon>
        <taxon>Sertulicium niveocremeum</taxon>
    </lineage>
</organism>
<accession>A0A164Y9J2</accession>
<dbReference type="Pfam" id="PF08546">
    <property type="entry name" value="ApbA_C"/>
    <property type="match status" value="1"/>
</dbReference>
<dbReference type="InterPro" id="IPR008927">
    <property type="entry name" value="6-PGluconate_DH-like_C_sf"/>
</dbReference>
<dbReference type="Gene3D" id="3.40.50.720">
    <property type="entry name" value="NAD(P)-binding Rossmann-like Domain"/>
    <property type="match status" value="1"/>
</dbReference>
<evidence type="ECO:0000313" key="3">
    <source>
        <dbReference type="EMBL" id="KZS96712.1"/>
    </source>
</evidence>
<feature type="domain" description="Ketopantoate reductase C-terminal" evidence="2">
    <location>
        <begin position="227"/>
        <end position="360"/>
    </location>
</feature>
<dbReference type="EMBL" id="KV419398">
    <property type="protein sequence ID" value="KZS96712.1"/>
    <property type="molecule type" value="Genomic_DNA"/>
</dbReference>
<dbReference type="STRING" id="1314777.A0A164Y9J2"/>